<keyword evidence="1" id="KW-0472">Membrane</keyword>
<dbReference type="EMBL" id="PVBU01000001">
    <property type="protein sequence ID" value="PQV43696.1"/>
    <property type="molecule type" value="Genomic_DNA"/>
</dbReference>
<dbReference type="Pfam" id="PF07790">
    <property type="entry name" value="Pilin_N"/>
    <property type="match status" value="1"/>
</dbReference>
<keyword evidence="1" id="KW-1133">Transmembrane helix</keyword>
<evidence type="ECO:0000313" key="4">
    <source>
        <dbReference type="EMBL" id="RNI12690.1"/>
    </source>
</evidence>
<evidence type="ECO:0000313" key="6">
    <source>
        <dbReference type="Proteomes" id="UP000273978"/>
    </source>
</evidence>
<accession>A0A315BBF9</accession>
<dbReference type="PANTHER" id="PTHR38138">
    <property type="entry name" value="VNG6441H"/>
    <property type="match status" value="1"/>
</dbReference>
<keyword evidence="3" id="KW-0282">Flagellum</keyword>
<dbReference type="Proteomes" id="UP000273978">
    <property type="component" value="Unassembled WGS sequence"/>
</dbReference>
<keyword evidence="1" id="KW-0812">Transmembrane</keyword>
<evidence type="ECO:0000313" key="5">
    <source>
        <dbReference type="Proteomes" id="UP000251060"/>
    </source>
</evidence>
<dbReference type="AlphaFoldDB" id="A0A315BBF9"/>
<feature type="transmembrane region" description="Helical" evidence="1">
    <location>
        <begin position="12"/>
        <end position="38"/>
    </location>
</feature>
<comment type="caution">
    <text evidence="3">The sequence shown here is derived from an EMBL/GenBank/DDBJ whole genome shotgun (WGS) entry which is preliminary data.</text>
</comment>
<dbReference type="PANTHER" id="PTHR38138:SF1">
    <property type="entry name" value="ARCHAEAL TYPE IV PILIN N-TERMINAL DOMAIN-CONTAINING PROTEIN"/>
    <property type="match status" value="1"/>
</dbReference>
<dbReference type="RefSeq" id="WP_105459942.1">
    <property type="nucleotide sequence ID" value="NZ_PVBU01000001.1"/>
</dbReference>
<organism evidence="3 5">
    <name type="scientific">Methanohalophilus euhalobius</name>
    <dbReference type="NCBI Taxonomy" id="51203"/>
    <lineage>
        <taxon>Archaea</taxon>
        <taxon>Methanobacteriati</taxon>
        <taxon>Methanobacteriota</taxon>
        <taxon>Stenosarchaea group</taxon>
        <taxon>Methanomicrobia</taxon>
        <taxon>Methanosarcinales</taxon>
        <taxon>Methanosarcinaceae</taxon>
        <taxon>Methanohalophilus</taxon>
    </lineage>
</organism>
<keyword evidence="3" id="KW-0969">Cilium</keyword>
<evidence type="ECO:0000256" key="1">
    <source>
        <dbReference type="SAM" id="Phobius"/>
    </source>
</evidence>
<name>A0A315BBF9_9EURY</name>
<protein>
    <submittedName>
        <fullName evidence="3">Flagellin-like protein</fullName>
    </submittedName>
    <submittedName>
        <fullName evidence="4">Type IV pilin</fullName>
    </submittedName>
</protein>
<gene>
    <name evidence="3" type="ORF">B0H22_101115</name>
    <name evidence="4" type="ORF">EDD83_00740</name>
</gene>
<reference evidence="3 5" key="1">
    <citation type="submission" date="2018-02" db="EMBL/GenBank/DDBJ databases">
        <title>Subsurface microbial communities from deep shales in Ohio and West Virginia, USA.</title>
        <authorList>
            <person name="Wrighton K."/>
        </authorList>
    </citation>
    <scope>NUCLEOTIDE SEQUENCE [LARGE SCALE GENOMIC DNA]</scope>
    <source>
        <strain evidence="3 5">DSM 10369</strain>
    </source>
</reference>
<evidence type="ECO:0000313" key="3">
    <source>
        <dbReference type="EMBL" id="PQV43696.1"/>
    </source>
</evidence>
<dbReference type="InterPro" id="IPR012859">
    <property type="entry name" value="Pilin_N_archaeal"/>
</dbReference>
<dbReference type="EMBL" id="RJJF01000001">
    <property type="protein sequence ID" value="RNI12690.1"/>
    <property type="molecule type" value="Genomic_DNA"/>
</dbReference>
<dbReference type="Proteomes" id="UP000251060">
    <property type="component" value="Unassembled WGS sequence"/>
</dbReference>
<evidence type="ECO:0000259" key="2">
    <source>
        <dbReference type="Pfam" id="PF07790"/>
    </source>
</evidence>
<keyword evidence="3" id="KW-0966">Cell projection</keyword>
<feature type="domain" description="Archaeal Type IV pilin N-terminal" evidence="2">
    <location>
        <begin position="11"/>
        <end position="90"/>
    </location>
</feature>
<sequence>MQIPEMFKKDDAVSPVIGVILMVAITVILAAVIAAFVFGMDTPEVSPQASLKVDDIKLDVGDNNNNSIYIDHQGGDKIDLSEATLTVTQGNNITKFSPMNNSEVFFEAGDLLIVNVTDSGSVDSGINLNGDHQSVGTVTGFNITSSGDDVKISVSHIPTGQIIADMKYDV</sequence>
<proteinExistence type="predicted"/>
<reference evidence="4 6" key="2">
    <citation type="submission" date="2018-10" db="EMBL/GenBank/DDBJ databases">
        <title>Cultivation of a novel Methanohalophilus strain from Kebrit Deep of the Red Sea and a genomic comparison of members of the genus Methanohalophilus.</title>
        <authorList>
            <person name="Guan Y."/>
            <person name="Ngugi D.K."/>
            <person name="Stingl U."/>
        </authorList>
    </citation>
    <scope>NUCLEOTIDE SEQUENCE [LARGE SCALE GENOMIC DNA]</scope>
    <source>
        <strain evidence="4 6">DSM 10369</strain>
    </source>
</reference>